<comment type="caution">
    <text evidence="3">The sequence shown here is derived from an EMBL/GenBank/DDBJ whole genome shotgun (WGS) entry which is preliminary data.</text>
</comment>
<dbReference type="GO" id="GO:0016872">
    <property type="term" value="F:intramolecular lyase activity"/>
    <property type="evidence" value="ECO:0007669"/>
    <property type="project" value="InterPro"/>
</dbReference>
<dbReference type="RefSeq" id="WP_162883859.1">
    <property type="nucleotide sequence ID" value="NZ_QQSW01000006.1"/>
</dbReference>
<keyword evidence="3" id="KW-0413">Isomerase</keyword>
<dbReference type="SUPFAM" id="SSF54626">
    <property type="entry name" value="Chalcone isomerase"/>
    <property type="match status" value="1"/>
</dbReference>
<dbReference type="Gene3D" id="3.50.70.10">
    <property type="match status" value="1"/>
</dbReference>
<feature type="chain" id="PRO_5020627627" evidence="1">
    <location>
        <begin position="34"/>
        <end position="209"/>
    </location>
</feature>
<name>A0A4R2KZ91_9GAMM</name>
<dbReference type="AlphaFoldDB" id="A0A4R2KZ91"/>
<dbReference type="InterPro" id="IPR016088">
    <property type="entry name" value="Chalcone_isomerase_3-sand"/>
</dbReference>
<dbReference type="EMBL" id="SLWX01000001">
    <property type="protein sequence ID" value="TCO78512.1"/>
    <property type="molecule type" value="Genomic_DNA"/>
</dbReference>
<reference evidence="3 4" key="1">
    <citation type="submission" date="2019-03" db="EMBL/GenBank/DDBJ databases">
        <title>Genomic Encyclopedia of Type Strains, Phase IV (KMG-IV): sequencing the most valuable type-strain genomes for metagenomic binning, comparative biology and taxonomic classification.</title>
        <authorList>
            <person name="Goeker M."/>
        </authorList>
    </citation>
    <scope>NUCLEOTIDE SEQUENCE [LARGE SCALE GENOMIC DNA]</scope>
    <source>
        <strain evidence="3 4">DSM 23344</strain>
    </source>
</reference>
<proteinExistence type="predicted"/>
<organism evidence="3 4">
    <name type="scientific">Chromatocurvus halotolerans</name>
    <dbReference type="NCBI Taxonomy" id="1132028"/>
    <lineage>
        <taxon>Bacteria</taxon>
        <taxon>Pseudomonadati</taxon>
        <taxon>Pseudomonadota</taxon>
        <taxon>Gammaproteobacteria</taxon>
        <taxon>Cellvibrionales</taxon>
        <taxon>Halieaceae</taxon>
        <taxon>Chromatocurvus</taxon>
    </lineage>
</organism>
<feature type="domain" description="Chalcone isomerase" evidence="2">
    <location>
        <begin position="51"/>
        <end position="194"/>
    </location>
</feature>
<evidence type="ECO:0000259" key="2">
    <source>
        <dbReference type="Pfam" id="PF16036"/>
    </source>
</evidence>
<evidence type="ECO:0000256" key="1">
    <source>
        <dbReference type="SAM" id="SignalP"/>
    </source>
</evidence>
<gene>
    <name evidence="3" type="ORF">EV688_101329</name>
</gene>
<dbReference type="Proteomes" id="UP000294980">
    <property type="component" value="Unassembled WGS sequence"/>
</dbReference>
<keyword evidence="4" id="KW-1185">Reference proteome</keyword>
<accession>A0A4R2KZ91</accession>
<dbReference type="InterPro" id="IPR016087">
    <property type="entry name" value="Chalcone_isomerase"/>
</dbReference>
<feature type="signal peptide" evidence="1">
    <location>
        <begin position="1"/>
        <end position="33"/>
    </location>
</feature>
<dbReference type="Pfam" id="PF16036">
    <property type="entry name" value="Chalcone_3"/>
    <property type="match status" value="1"/>
</dbReference>
<sequence>MLHEHPVKAGGNAVLLILAFLLGSLALMPSSHAEDEQIFPAEKTISEDGETHRLTLTGKSKRVFLFFRIYDIAHYAEVDDWPPLSPDAVVTDGRSKALQIRFNRKLGVERIRKEFADSLRRNAQPEWLAEAEPTMAAFMKAIDRDARAGDQLVFYWLPGGRLFADFNGERSFAATDTAFARLIWSIWFGDDPVCDRDELLAQLAAGDNL</sequence>
<protein>
    <submittedName>
        <fullName evidence="3">Chalcone isomerase-like protein</fullName>
    </submittedName>
</protein>
<dbReference type="InterPro" id="IPR036298">
    <property type="entry name" value="Chalcone_isomerase_sf"/>
</dbReference>
<evidence type="ECO:0000313" key="3">
    <source>
        <dbReference type="EMBL" id="TCO78512.1"/>
    </source>
</evidence>
<evidence type="ECO:0000313" key="4">
    <source>
        <dbReference type="Proteomes" id="UP000294980"/>
    </source>
</evidence>
<keyword evidence="1" id="KW-0732">Signal</keyword>